<evidence type="ECO:0000313" key="2">
    <source>
        <dbReference type="Proteomes" id="UP000789860"/>
    </source>
</evidence>
<name>A0ACA9L0H6_9GLOM</name>
<proteinExistence type="predicted"/>
<protein>
    <submittedName>
        <fullName evidence="1">9786_t:CDS:1</fullName>
    </submittedName>
</protein>
<evidence type="ECO:0000313" key="1">
    <source>
        <dbReference type="EMBL" id="CAG8500644.1"/>
    </source>
</evidence>
<keyword evidence="2" id="KW-1185">Reference proteome</keyword>
<organism evidence="1 2">
    <name type="scientific">Scutellospora calospora</name>
    <dbReference type="NCBI Taxonomy" id="85575"/>
    <lineage>
        <taxon>Eukaryota</taxon>
        <taxon>Fungi</taxon>
        <taxon>Fungi incertae sedis</taxon>
        <taxon>Mucoromycota</taxon>
        <taxon>Glomeromycotina</taxon>
        <taxon>Glomeromycetes</taxon>
        <taxon>Diversisporales</taxon>
        <taxon>Gigasporaceae</taxon>
        <taxon>Scutellospora</taxon>
    </lineage>
</organism>
<accession>A0ACA9L0H6</accession>
<dbReference type="Proteomes" id="UP000789860">
    <property type="component" value="Unassembled WGS sequence"/>
</dbReference>
<comment type="caution">
    <text evidence="1">The sequence shown here is derived from an EMBL/GenBank/DDBJ whole genome shotgun (WGS) entry which is preliminary data.</text>
</comment>
<reference evidence="1" key="1">
    <citation type="submission" date="2021-06" db="EMBL/GenBank/DDBJ databases">
        <authorList>
            <person name="Kallberg Y."/>
            <person name="Tangrot J."/>
            <person name="Rosling A."/>
        </authorList>
    </citation>
    <scope>NUCLEOTIDE SEQUENCE</scope>
    <source>
        <strain evidence="1">AU212A</strain>
    </source>
</reference>
<gene>
    <name evidence="1" type="ORF">SCALOS_LOCUS3227</name>
</gene>
<dbReference type="EMBL" id="CAJVPM010003381">
    <property type="protein sequence ID" value="CAG8500644.1"/>
    <property type="molecule type" value="Genomic_DNA"/>
</dbReference>
<sequence length="281" mass="32854">MKSKHLAQKDINCLEVTALNNEYVGHELHPLAKYFNSMLRKLLKEILEEIHFLTVMIKADATMFCHNSELGRNNTGEKLLQGYLQAKDYLIRSLESNTQSWVYAFTNKYFTTGVQSTSCNESKNSTLKCLFDTSNLSLYKLFDTLEERYQEENDYYKFVNWKQLNKFVMLNIIKKQEKQINLSLHYHAIEINFEVILSKEKQEGHNSKICKEKKLLNIDKSDETKSNSEEFLTSYEHIQEKLDTVKPDIGLVEIINIVNYPNVFLLMQVVHILIGSYDIVV</sequence>
<feature type="non-terminal residue" evidence="1">
    <location>
        <position position="281"/>
    </location>
</feature>